<keyword evidence="1" id="KW-0812">Transmembrane</keyword>
<protein>
    <recommendedName>
        <fullName evidence="4">Ryanodine receptor Ryr domain-containing protein</fullName>
    </recommendedName>
</protein>
<keyword evidence="3" id="KW-1185">Reference proteome</keyword>
<evidence type="ECO:0000256" key="1">
    <source>
        <dbReference type="SAM" id="Phobius"/>
    </source>
</evidence>
<proteinExistence type="predicted"/>
<evidence type="ECO:0008006" key="4">
    <source>
        <dbReference type="Google" id="ProtNLM"/>
    </source>
</evidence>
<dbReference type="AlphaFoldDB" id="A0A9X1FUS4"/>
<organism evidence="2 3">
    <name type="scientific">Roseobacter insulae</name>
    <dbReference type="NCBI Taxonomy" id="2859783"/>
    <lineage>
        <taxon>Bacteria</taxon>
        <taxon>Pseudomonadati</taxon>
        <taxon>Pseudomonadota</taxon>
        <taxon>Alphaproteobacteria</taxon>
        <taxon>Rhodobacterales</taxon>
        <taxon>Roseobacteraceae</taxon>
        <taxon>Roseobacter</taxon>
    </lineage>
</organism>
<dbReference type="Proteomes" id="UP001138661">
    <property type="component" value="Unassembled WGS sequence"/>
</dbReference>
<reference evidence="2" key="1">
    <citation type="submission" date="2021-07" db="EMBL/GenBank/DDBJ databases">
        <title>Roseobacter insulae sp. nov., isolated from a tidal flat.</title>
        <authorList>
            <person name="Park S."/>
            <person name="Yoon J.-H."/>
        </authorList>
    </citation>
    <scope>NUCLEOTIDE SEQUENCE</scope>
    <source>
        <strain evidence="2">YSTF-M11</strain>
    </source>
</reference>
<evidence type="ECO:0000313" key="2">
    <source>
        <dbReference type="EMBL" id="MBW4707258.1"/>
    </source>
</evidence>
<evidence type="ECO:0000313" key="3">
    <source>
        <dbReference type="Proteomes" id="UP001138661"/>
    </source>
</evidence>
<feature type="transmembrane region" description="Helical" evidence="1">
    <location>
        <begin position="7"/>
        <end position="30"/>
    </location>
</feature>
<sequence>MFDQKKISLTVLAGLFTITCVLGVVGWSTLCGGARQLAWSDILYRTALAFMADGIYVDDIFCDADREIADRRLVWARSTGILTTISAVIGVVMVFLGDQVKRVLSSQRRGSQIIFGASDFAVDYAARHGRAVVFDTKETFETLTQRDAPFGTLWIPDRLDKHTVTRRSFGRTPSRIIFGDRDSILNVERAQLWMDHTPPEARQRTELVLRIEDNAVARDLALLSDRFARAKLISRGEIIARSLVTAMAPTCLARLRNQPQAHIALVGLGSTNLAIAEELVLRCHHPDLAPLCLSIVDRNIPAAQARLRAERPDLLNPEFARSGPFIRWIDMDGLQACAVNHSETLCAAERDMPLTAIVVAAGQDTQNSGIAMRLRQLQQEKLILRAPIYMRNDSQSSIAPKPLRDLSGGIVPFGGRILDAEDIQLEAIYQELAKSVHDTWRNAKDVEKTPQNSWEALTTQQQRASYRAALSSVEMFYAGGFVPPYDTAVSGLRVHPTAGQIILSDDAVMSRLMRAEHDRWCAERRAEGFRSHSGQPRDDEKKLHPLIVPNEDLPPGQPLKDRRNVQAAVALGIKRFEADTSAPCWRPLLRVGVIGPLATDAATLDRLEQDFTAFWKSSPLVALDDRTLEIMTPNAPGFDRQAAMRLMQVWERLSGRKARVLACNVAGRDLVDRIAAEYLSTRLDGTALKDLPLAKRRDLLAGLAGQYDALAAGSQGRLRHLDMRPLGVSDADLDADRDLYFETTQAVQKAIMQQADMMIIDTSHGKSTWSMQALDVWTRQDKPCLRLS</sequence>
<dbReference type="EMBL" id="JAHXDN010000001">
    <property type="protein sequence ID" value="MBW4707258.1"/>
    <property type="molecule type" value="Genomic_DNA"/>
</dbReference>
<dbReference type="RefSeq" id="WP_219499811.1">
    <property type="nucleotide sequence ID" value="NZ_JAHXDN010000001.1"/>
</dbReference>
<keyword evidence="1" id="KW-1133">Transmembrane helix</keyword>
<gene>
    <name evidence="2" type="ORF">KX928_05610</name>
</gene>
<keyword evidence="1" id="KW-0472">Membrane</keyword>
<name>A0A9X1FUS4_9RHOB</name>
<accession>A0A9X1FUS4</accession>
<comment type="caution">
    <text evidence="2">The sequence shown here is derived from an EMBL/GenBank/DDBJ whole genome shotgun (WGS) entry which is preliminary data.</text>
</comment>
<feature type="transmembrane region" description="Helical" evidence="1">
    <location>
        <begin position="74"/>
        <end position="96"/>
    </location>
</feature>